<accession>A0ABN6QSX6</accession>
<evidence type="ECO:0000256" key="1">
    <source>
        <dbReference type="ARBA" id="ARBA00023002"/>
    </source>
</evidence>
<dbReference type="InterPro" id="IPR016162">
    <property type="entry name" value="Ald_DH_N"/>
</dbReference>
<keyword evidence="5" id="KW-1185">Reference proteome</keyword>
<evidence type="ECO:0000259" key="3">
    <source>
        <dbReference type="Pfam" id="PF00171"/>
    </source>
</evidence>
<dbReference type="InterPro" id="IPR016161">
    <property type="entry name" value="Ald_DH/histidinol_DH"/>
</dbReference>
<keyword evidence="1" id="KW-0560">Oxidoreductase</keyword>
<proteinExistence type="predicted"/>
<dbReference type="InterPro" id="IPR015590">
    <property type="entry name" value="Aldehyde_DH_dom"/>
</dbReference>
<dbReference type="Pfam" id="PF00171">
    <property type="entry name" value="Aldedh"/>
    <property type="match status" value="1"/>
</dbReference>
<name>A0ABN6QSX6_STRNI</name>
<dbReference type="RefSeq" id="WP_410011188.1">
    <property type="nucleotide sequence ID" value="NZ_AP026073.1"/>
</dbReference>
<evidence type="ECO:0000256" key="2">
    <source>
        <dbReference type="SAM" id="MobiDB-lite"/>
    </source>
</evidence>
<dbReference type="PANTHER" id="PTHR11699">
    <property type="entry name" value="ALDEHYDE DEHYDROGENASE-RELATED"/>
    <property type="match status" value="1"/>
</dbReference>
<feature type="compositionally biased region" description="Pro residues" evidence="2">
    <location>
        <begin position="186"/>
        <end position="196"/>
    </location>
</feature>
<evidence type="ECO:0000313" key="4">
    <source>
        <dbReference type="EMBL" id="BDM69292.1"/>
    </source>
</evidence>
<dbReference type="Gene3D" id="3.40.605.10">
    <property type="entry name" value="Aldehyde Dehydrogenase, Chain A, domain 1"/>
    <property type="match status" value="1"/>
</dbReference>
<dbReference type="Proteomes" id="UP001059597">
    <property type="component" value="Chromosome"/>
</dbReference>
<dbReference type="SUPFAM" id="SSF53720">
    <property type="entry name" value="ALDH-like"/>
    <property type="match status" value="1"/>
</dbReference>
<reference evidence="4" key="1">
    <citation type="submission" date="2022-06" db="EMBL/GenBank/DDBJ databases">
        <title>Complete genome sequence of Streptomyces nigrescens HEK616.</title>
        <authorList>
            <person name="Asamizu S."/>
            <person name="Onaka H."/>
        </authorList>
    </citation>
    <scope>NUCLEOTIDE SEQUENCE</scope>
    <source>
        <strain evidence="4">HEK616</strain>
    </source>
</reference>
<organism evidence="4 5">
    <name type="scientific">Streptomyces nigrescens</name>
    <dbReference type="NCBI Taxonomy" id="1920"/>
    <lineage>
        <taxon>Bacteria</taxon>
        <taxon>Bacillati</taxon>
        <taxon>Actinomycetota</taxon>
        <taxon>Actinomycetes</taxon>
        <taxon>Kitasatosporales</taxon>
        <taxon>Streptomycetaceae</taxon>
        <taxon>Streptomyces</taxon>
    </lineage>
</organism>
<protein>
    <recommendedName>
        <fullName evidence="3">Aldehyde dehydrogenase domain-containing protein</fullName>
    </recommendedName>
</protein>
<gene>
    <name evidence="4" type="ORF">HEK616_27790</name>
</gene>
<feature type="domain" description="Aldehyde dehydrogenase" evidence="3">
    <location>
        <begin position="25"/>
        <end position="186"/>
    </location>
</feature>
<sequence length="214" mass="22410">MADTDRRTTVLYHVNGKEAPATSGATLSLVNPATGLPHGTAPRSGPEDVDAACRAAEDAFQSWSTTTPGHRQTTLLRIADALEREADALADAEVTDTGKPRALFLADELPAIVDVLRYFAGAARNLPGATAAEYTPGRTSVLRREPVGVCAQITPWNHPLMMAVWKIAPALAAGNTVVLKPSDATPSPPHPSPVWPPSTSRPAYSTSSARVSGG</sequence>
<evidence type="ECO:0000313" key="5">
    <source>
        <dbReference type="Proteomes" id="UP001059597"/>
    </source>
</evidence>
<dbReference type="EMBL" id="AP026073">
    <property type="protein sequence ID" value="BDM69292.1"/>
    <property type="molecule type" value="Genomic_DNA"/>
</dbReference>
<feature type="compositionally biased region" description="Polar residues" evidence="2">
    <location>
        <begin position="201"/>
        <end position="214"/>
    </location>
</feature>
<feature type="region of interest" description="Disordered" evidence="2">
    <location>
        <begin position="181"/>
        <end position="214"/>
    </location>
</feature>